<proteinExistence type="predicted"/>
<dbReference type="CDD" id="cd01299">
    <property type="entry name" value="Met_dep_hydrolase_A"/>
    <property type="match status" value="1"/>
</dbReference>
<evidence type="ECO:0000259" key="1">
    <source>
        <dbReference type="Pfam" id="PF01979"/>
    </source>
</evidence>
<evidence type="ECO:0000313" key="3">
    <source>
        <dbReference type="Proteomes" id="UP001078443"/>
    </source>
</evidence>
<dbReference type="InterPro" id="IPR057744">
    <property type="entry name" value="OTAase-like"/>
</dbReference>
<feature type="domain" description="Amidohydrolase-related" evidence="1">
    <location>
        <begin position="55"/>
        <end position="405"/>
    </location>
</feature>
<protein>
    <submittedName>
        <fullName evidence="2">Amidohydrolase family protein</fullName>
    </submittedName>
</protein>
<sequence>MSKVIKCGKLFCAVDESVQENVVIIIEGNKITEVKSADGFVPDAGDQIIDLSDKFILPGLIDTHVHIGFGGKPSLVEVDELPEIVAIKGIKNAQMDLFAGFTTVRDEGYPTITGCNMIRDAINDGIFPGTRIFTSGMYITQTGGHLEFRYPGETLGYNTFKAGNVANSPDEVRAAARLMLKYGANQLKVMVTGGVLSPAGNEPGEQNMSVEEIKAAVDVAKMHGKIVSAHAHGTAGINAAAIAGVSVIEHCTLVDEETIQIMAEKGIAAVPTFIVLKVISEKGVEAGIPDFAVKKATALVGSHLSNIKKAYDAGVRIVFGTDCGTPLTPHGTQSGEFKLMVQAGISHTDTLLSATRYAAELLQWDNEIGTIAPGKFADIVAVDKNPLEDISTLENVSFVMKDGNVYKC</sequence>
<dbReference type="Gene3D" id="2.30.40.10">
    <property type="entry name" value="Urease, subunit C, domain 1"/>
    <property type="match status" value="1"/>
</dbReference>
<dbReference type="InterPro" id="IPR011059">
    <property type="entry name" value="Metal-dep_hydrolase_composite"/>
</dbReference>
<dbReference type="EMBL" id="JAPQER010000010">
    <property type="protein sequence ID" value="MCY6485759.1"/>
    <property type="molecule type" value="Genomic_DNA"/>
</dbReference>
<dbReference type="Pfam" id="PF01979">
    <property type="entry name" value="Amidohydro_1"/>
    <property type="match status" value="1"/>
</dbReference>
<evidence type="ECO:0000313" key="2">
    <source>
        <dbReference type="EMBL" id="MCY6485759.1"/>
    </source>
</evidence>
<dbReference type="PANTHER" id="PTHR43135">
    <property type="entry name" value="ALPHA-D-RIBOSE 1-METHYLPHOSPHONATE 5-TRIPHOSPHATE DIPHOSPHATASE"/>
    <property type="match status" value="1"/>
</dbReference>
<dbReference type="InterPro" id="IPR006680">
    <property type="entry name" value="Amidohydro-rel"/>
</dbReference>
<dbReference type="Gene3D" id="3.20.20.140">
    <property type="entry name" value="Metal-dependent hydrolases"/>
    <property type="match status" value="1"/>
</dbReference>
<dbReference type="SUPFAM" id="SSF51556">
    <property type="entry name" value="Metallo-dependent hydrolases"/>
    <property type="match status" value="1"/>
</dbReference>
<name>A0ABT4D3F0_9CLOT</name>
<comment type="caution">
    <text evidence="2">The sequence shown here is derived from an EMBL/GenBank/DDBJ whole genome shotgun (WGS) entry which is preliminary data.</text>
</comment>
<dbReference type="RefSeq" id="WP_268042381.1">
    <property type="nucleotide sequence ID" value="NZ_JAPQER010000010.1"/>
</dbReference>
<reference evidence="2" key="1">
    <citation type="submission" date="2022-12" db="EMBL/GenBank/DDBJ databases">
        <authorList>
            <person name="Wang J."/>
        </authorList>
    </citation>
    <scope>NUCLEOTIDE SEQUENCE</scope>
    <source>
        <strain evidence="2">HY-45-18</strain>
    </source>
</reference>
<dbReference type="InterPro" id="IPR032466">
    <property type="entry name" value="Metal_Hydrolase"/>
</dbReference>
<dbReference type="Proteomes" id="UP001078443">
    <property type="component" value="Unassembled WGS sequence"/>
</dbReference>
<dbReference type="InterPro" id="IPR051781">
    <property type="entry name" value="Metallo-dep_Hydrolase"/>
</dbReference>
<gene>
    <name evidence="2" type="ORF">OW763_15650</name>
</gene>
<dbReference type="PANTHER" id="PTHR43135:SF3">
    <property type="entry name" value="ALPHA-D-RIBOSE 1-METHYLPHOSPHONATE 5-TRIPHOSPHATE DIPHOSPHATASE"/>
    <property type="match status" value="1"/>
</dbReference>
<accession>A0ABT4D3F0</accession>
<organism evidence="2 3">
    <name type="scientific">Clostridium aestuarii</name>
    <dbReference type="NCBI Taxonomy" id="338193"/>
    <lineage>
        <taxon>Bacteria</taxon>
        <taxon>Bacillati</taxon>
        <taxon>Bacillota</taxon>
        <taxon>Clostridia</taxon>
        <taxon>Eubacteriales</taxon>
        <taxon>Clostridiaceae</taxon>
        <taxon>Clostridium</taxon>
    </lineage>
</organism>
<dbReference type="SUPFAM" id="SSF51338">
    <property type="entry name" value="Composite domain of metallo-dependent hydrolases"/>
    <property type="match status" value="1"/>
</dbReference>
<keyword evidence="3" id="KW-1185">Reference proteome</keyword>